<gene>
    <name evidence="2" type="ORF">Bca52824_000393</name>
</gene>
<dbReference type="PANTHER" id="PTHR35513:SF1">
    <property type="entry name" value="OS02G0158600 PROTEIN"/>
    <property type="match status" value="1"/>
</dbReference>
<feature type="domain" description="C2HC zinc finger plants" evidence="1">
    <location>
        <begin position="75"/>
        <end position="104"/>
    </location>
</feature>
<comment type="caution">
    <text evidence="2">The sequence shown here is derived from an EMBL/GenBank/DDBJ whole genome shotgun (WGS) entry which is preliminary data.</text>
</comment>
<proteinExistence type="predicted"/>
<dbReference type="InterPro" id="IPR056971">
    <property type="entry name" value="Znf-C2HC_3"/>
</dbReference>
<dbReference type="PANTHER" id="PTHR35513">
    <property type="entry name" value="OS02G0158600 PROTEIN"/>
    <property type="match status" value="1"/>
</dbReference>
<reference evidence="2 3" key="1">
    <citation type="submission" date="2020-02" db="EMBL/GenBank/DDBJ databases">
        <authorList>
            <person name="Ma Q."/>
            <person name="Huang Y."/>
            <person name="Song X."/>
            <person name="Pei D."/>
        </authorList>
    </citation>
    <scope>NUCLEOTIDE SEQUENCE [LARGE SCALE GENOMIC DNA]</scope>
    <source>
        <strain evidence="2">Sxm20200214</strain>
        <tissue evidence="2">Leaf</tissue>
    </source>
</reference>
<evidence type="ECO:0000259" key="1">
    <source>
        <dbReference type="Pfam" id="PF25017"/>
    </source>
</evidence>
<dbReference type="AlphaFoldDB" id="A0A8X8BCA0"/>
<protein>
    <recommendedName>
        <fullName evidence="1">C2HC zinc finger plants domain-containing protein</fullName>
    </recommendedName>
</protein>
<evidence type="ECO:0000313" key="3">
    <source>
        <dbReference type="Proteomes" id="UP000886595"/>
    </source>
</evidence>
<dbReference type="Pfam" id="PF25017">
    <property type="entry name" value="zf-C2HC_3"/>
    <property type="match status" value="1"/>
</dbReference>
<accession>A0A8X8BCA0</accession>
<dbReference type="Proteomes" id="UP000886595">
    <property type="component" value="Unassembled WGS sequence"/>
</dbReference>
<evidence type="ECO:0000313" key="2">
    <source>
        <dbReference type="EMBL" id="KAG2329213.1"/>
    </source>
</evidence>
<sequence>MAMRTQGGDEAVLHILNRTCELYKHRIKETSNIDQLDYMFAGCAITEAQPLGHDPTTTDLFGTKESVTADVHGISILEESGRSQIMIDAFADGNSFTCLKCRGFCERP</sequence>
<organism evidence="2 3">
    <name type="scientific">Brassica carinata</name>
    <name type="common">Ethiopian mustard</name>
    <name type="synonym">Abyssinian cabbage</name>
    <dbReference type="NCBI Taxonomy" id="52824"/>
    <lineage>
        <taxon>Eukaryota</taxon>
        <taxon>Viridiplantae</taxon>
        <taxon>Streptophyta</taxon>
        <taxon>Embryophyta</taxon>
        <taxon>Tracheophyta</taxon>
        <taxon>Spermatophyta</taxon>
        <taxon>Magnoliopsida</taxon>
        <taxon>eudicotyledons</taxon>
        <taxon>Gunneridae</taxon>
        <taxon>Pentapetalae</taxon>
        <taxon>rosids</taxon>
        <taxon>malvids</taxon>
        <taxon>Brassicales</taxon>
        <taxon>Brassicaceae</taxon>
        <taxon>Brassiceae</taxon>
        <taxon>Brassica</taxon>
    </lineage>
</organism>
<dbReference type="OrthoDB" id="436688at2759"/>
<name>A0A8X8BCA0_BRACI</name>
<keyword evidence="3" id="KW-1185">Reference proteome</keyword>
<dbReference type="EMBL" id="JAAMPC010000001">
    <property type="protein sequence ID" value="KAG2329213.1"/>
    <property type="molecule type" value="Genomic_DNA"/>
</dbReference>